<comment type="subcellular location">
    <subcellularLocation>
        <location evidence="2">Membrane</location>
    </subcellularLocation>
</comment>
<accession>A0ABR4GM55</accession>
<dbReference type="PROSITE" id="PS51384">
    <property type="entry name" value="FAD_FR"/>
    <property type="match status" value="1"/>
</dbReference>
<dbReference type="CDD" id="cd06183">
    <property type="entry name" value="cyt_b5_reduct_like"/>
    <property type="match status" value="1"/>
</dbReference>
<evidence type="ECO:0000256" key="3">
    <source>
        <dbReference type="ARBA" id="ARBA00006105"/>
    </source>
</evidence>
<evidence type="ECO:0000256" key="5">
    <source>
        <dbReference type="ARBA" id="ARBA00022827"/>
    </source>
</evidence>
<dbReference type="Pfam" id="PF00970">
    <property type="entry name" value="FAD_binding_6"/>
    <property type="match status" value="1"/>
</dbReference>
<dbReference type="SUPFAM" id="SSF52343">
    <property type="entry name" value="Ferredoxin reductase-like, C-terminal NADP-linked domain"/>
    <property type="match status" value="1"/>
</dbReference>
<evidence type="ECO:0000256" key="1">
    <source>
        <dbReference type="ARBA" id="ARBA00001974"/>
    </source>
</evidence>
<evidence type="ECO:0000256" key="4">
    <source>
        <dbReference type="ARBA" id="ARBA00022630"/>
    </source>
</evidence>
<dbReference type="InterPro" id="IPR001433">
    <property type="entry name" value="OxRdtase_FAD/NAD-bd"/>
</dbReference>
<gene>
    <name evidence="9" type="ORF">BJX66DRAFT_291421</name>
</gene>
<dbReference type="PRINTS" id="PR00406">
    <property type="entry name" value="CYTB5RDTASE"/>
</dbReference>
<feature type="domain" description="FAD-binding FR-type" evidence="8">
    <location>
        <begin position="54"/>
        <end position="159"/>
    </location>
</feature>
<dbReference type="InterPro" id="IPR008333">
    <property type="entry name" value="Cbr1-like_FAD-bd_dom"/>
</dbReference>
<evidence type="ECO:0000256" key="2">
    <source>
        <dbReference type="ARBA" id="ARBA00004370"/>
    </source>
</evidence>
<dbReference type="InterPro" id="IPR001834">
    <property type="entry name" value="CBR-like"/>
</dbReference>
<keyword evidence="4" id="KW-0285">Flavoprotein</keyword>
<comment type="caution">
    <text evidence="9">The sequence shown here is derived from an EMBL/GenBank/DDBJ whole genome shotgun (WGS) entry which is preliminary data.</text>
</comment>
<sequence>MSFTRSALSSRSLKAGGSLLCLGLVSLSLAYSYSYSNHAAQNQKEQPEMVFGRLGLVSLPVKSVETVNHNTKRLVFAFPDSRAHSGLQLTSALLTLSRPRGSWLPVIRPYTPINDLDEPGQLELLVKRYPGGKASSHIHSLHPGDSLTFLAPLKGFAWKPNLAPHVYLLAGGAGITPMYQLIRGILKNPEDRTKITLVFGVNTEKDILLRPELEGLAERFPGRFEYLFTVSRPEGGEKAVAGLNGGGEGLVRSGYIDGKLLREVVGESVSGSRVFVCGPPAMEQALVGSSWGSGSGSGILRQLGFTKEQVHRF</sequence>
<dbReference type="InterPro" id="IPR017927">
    <property type="entry name" value="FAD-bd_FR_type"/>
</dbReference>
<protein>
    <recommendedName>
        <fullName evidence="8">FAD-binding FR-type domain-containing protein</fullName>
    </recommendedName>
</protein>
<organism evidence="9 10">
    <name type="scientific">Aspergillus keveii</name>
    <dbReference type="NCBI Taxonomy" id="714993"/>
    <lineage>
        <taxon>Eukaryota</taxon>
        <taxon>Fungi</taxon>
        <taxon>Dikarya</taxon>
        <taxon>Ascomycota</taxon>
        <taxon>Pezizomycotina</taxon>
        <taxon>Eurotiomycetes</taxon>
        <taxon>Eurotiomycetidae</taxon>
        <taxon>Eurotiales</taxon>
        <taxon>Aspergillaceae</taxon>
        <taxon>Aspergillus</taxon>
        <taxon>Aspergillus subgen. Nidulantes</taxon>
    </lineage>
</organism>
<evidence type="ECO:0000313" key="9">
    <source>
        <dbReference type="EMBL" id="KAL2800154.1"/>
    </source>
</evidence>
<evidence type="ECO:0000256" key="7">
    <source>
        <dbReference type="ARBA" id="ARBA00023136"/>
    </source>
</evidence>
<proteinExistence type="inferred from homology"/>
<reference evidence="9 10" key="1">
    <citation type="submission" date="2024-07" db="EMBL/GenBank/DDBJ databases">
        <title>Section-level genome sequencing and comparative genomics of Aspergillus sections Usti and Cavernicolus.</title>
        <authorList>
            <consortium name="Lawrence Berkeley National Laboratory"/>
            <person name="Nybo J.L."/>
            <person name="Vesth T.C."/>
            <person name="Theobald S."/>
            <person name="Frisvad J.C."/>
            <person name="Larsen T.O."/>
            <person name="Kjaerboelling I."/>
            <person name="Rothschild-Mancinelli K."/>
            <person name="Lyhne E.K."/>
            <person name="Kogle M.E."/>
            <person name="Barry K."/>
            <person name="Clum A."/>
            <person name="Na H."/>
            <person name="Ledsgaard L."/>
            <person name="Lin J."/>
            <person name="Lipzen A."/>
            <person name="Kuo A."/>
            <person name="Riley R."/>
            <person name="Mondo S."/>
            <person name="Labutti K."/>
            <person name="Haridas S."/>
            <person name="Pangalinan J."/>
            <person name="Salamov A.A."/>
            <person name="Simmons B.A."/>
            <person name="Magnuson J.K."/>
            <person name="Chen J."/>
            <person name="Drula E."/>
            <person name="Henrissat B."/>
            <person name="Wiebenga A."/>
            <person name="Lubbers R.J."/>
            <person name="Gomes A.C."/>
            <person name="Makela M.R."/>
            <person name="Stajich J."/>
            <person name="Grigoriev I.V."/>
            <person name="Mortensen U.H."/>
            <person name="De Vries R.P."/>
            <person name="Baker S.E."/>
            <person name="Andersen M.R."/>
        </authorList>
    </citation>
    <scope>NUCLEOTIDE SEQUENCE [LARGE SCALE GENOMIC DNA]</scope>
    <source>
        <strain evidence="9 10">CBS 209.92</strain>
    </source>
</reference>
<keyword evidence="6" id="KW-0560">Oxidoreductase</keyword>
<dbReference type="SUPFAM" id="SSF63380">
    <property type="entry name" value="Riboflavin synthase domain-like"/>
    <property type="match status" value="1"/>
</dbReference>
<keyword evidence="5" id="KW-0274">FAD</keyword>
<dbReference type="Pfam" id="PF00175">
    <property type="entry name" value="NAD_binding_1"/>
    <property type="match status" value="1"/>
</dbReference>
<evidence type="ECO:0000313" key="10">
    <source>
        <dbReference type="Proteomes" id="UP001610563"/>
    </source>
</evidence>
<keyword evidence="7" id="KW-0472">Membrane</keyword>
<dbReference type="PANTHER" id="PTHR19370:SF101">
    <property type="entry name" value="NADH-CYTOCHROME B5 REDUCTASE"/>
    <property type="match status" value="1"/>
</dbReference>
<dbReference type="Gene3D" id="2.40.30.10">
    <property type="entry name" value="Translation factors"/>
    <property type="match status" value="1"/>
</dbReference>
<dbReference type="EMBL" id="JBFTWV010000004">
    <property type="protein sequence ID" value="KAL2800154.1"/>
    <property type="molecule type" value="Genomic_DNA"/>
</dbReference>
<dbReference type="InterPro" id="IPR017938">
    <property type="entry name" value="Riboflavin_synthase-like_b-brl"/>
</dbReference>
<keyword evidence="10" id="KW-1185">Reference proteome</keyword>
<evidence type="ECO:0000256" key="6">
    <source>
        <dbReference type="ARBA" id="ARBA00023002"/>
    </source>
</evidence>
<comment type="cofactor">
    <cofactor evidence="1">
        <name>FAD</name>
        <dbReference type="ChEBI" id="CHEBI:57692"/>
    </cofactor>
</comment>
<dbReference type="Gene3D" id="3.40.50.80">
    <property type="entry name" value="Nucleotide-binding domain of ferredoxin-NADP reductase (FNR) module"/>
    <property type="match status" value="1"/>
</dbReference>
<name>A0ABR4GM55_9EURO</name>
<comment type="similarity">
    <text evidence="3">Belongs to the flavoprotein pyridine nucleotide cytochrome reductase family.</text>
</comment>
<evidence type="ECO:0000259" key="8">
    <source>
        <dbReference type="PROSITE" id="PS51384"/>
    </source>
</evidence>
<dbReference type="PANTHER" id="PTHR19370">
    <property type="entry name" value="NADH-CYTOCHROME B5 REDUCTASE"/>
    <property type="match status" value="1"/>
</dbReference>
<dbReference type="Proteomes" id="UP001610563">
    <property type="component" value="Unassembled WGS sequence"/>
</dbReference>
<dbReference type="InterPro" id="IPR039261">
    <property type="entry name" value="FNR_nucleotide-bd"/>
</dbReference>